<accession>A0A1G4B3S1</accession>
<dbReference type="EMBL" id="MJBS01000074">
    <property type="protein sequence ID" value="OHE96068.1"/>
    <property type="molecule type" value="Genomic_DNA"/>
</dbReference>
<gene>
    <name evidence="1" type="ORF">CORC01_08605</name>
</gene>
<dbReference type="OrthoDB" id="270167at2759"/>
<proteinExistence type="predicted"/>
<evidence type="ECO:0000313" key="1">
    <source>
        <dbReference type="EMBL" id="OHE96068.1"/>
    </source>
</evidence>
<evidence type="ECO:0000313" key="2">
    <source>
        <dbReference type="Proteomes" id="UP000176998"/>
    </source>
</evidence>
<dbReference type="RefSeq" id="XP_022473229.1">
    <property type="nucleotide sequence ID" value="XM_022620235.1"/>
</dbReference>
<dbReference type="AlphaFoldDB" id="A0A1G4B3S1"/>
<comment type="caution">
    <text evidence="1">The sequence shown here is derived from an EMBL/GenBank/DDBJ whole genome shotgun (WGS) entry which is preliminary data.</text>
</comment>
<organism evidence="1 2">
    <name type="scientific">Colletotrichum orchidophilum</name>
    <dbReference type="NCBI Taxonomy" id="1209926"/>
    <lineage>
        <taxon>Eukaryota</taxon>
        <taxon>Fungi</taxon>
        <taxon>Dikarya</taxon>
        <taxon>Ascomycota</taxon>
        <taxon>Pezizomycotina</taxon>
        <taxon>Sordariomycetes</taxon>
        <taxon>Hypocreomycetidae</taxon>
        <taxon>Glomerellales</taxon>
        <taxon>Glomerellaceae</taxon>
        <taxon>Colletotrichum</taxon>
    </lineage>
</organism>
<name>A0A1G4B3S1_9PEZI</name>
<dbReference type="Proteomes" id="UP000176998">
    <property type="component" value="Unassembled WGS sequence"/>
</dbReference>
<sequence length="289" mass="34233">MEEAEFFDAVWDAAVKIFGRQTRRDPFWLRDDPSIVVWTRLFVTLINEGVDVHRLSTWILWNDFPSWYKPLYNTALSWILSSSECHREVEAALSCWLKILLAGGIDVDRYLQREKAHLPENVSPYNHNWAAWKRMICTKKIAGFNVPMWRRYVDPDSKAYEARNEFKNLGCLFEVEIWPDLHYLSALEAEEEWQQHVLLKNCELYSSAEEDWPFIYDFVRDHCERAERNVLRREGKGAAGGLCSSFKYAKELAQERFSRRQARKSYRSGYLKREKRPLNIPGAWPDLGW</sequence>
<reference evidence="1 2" key="1">
    <citation type="submission" date="2016-09" db="EMBL/GenBank/DDBJ databases">
        <authorList>
            <person name="Capua I."/>
            <person name="De Benedictis P."/>
            <person name="Joannis T."/>
            <person name="Lombin L.H."/>
            <person name="Cattoli G."/>
        </authorList>
    </citation>
    <scope>NUCLEOTIDE SEQUENCE [LARGE SCALE GENOMIC DNA]</scope>
    <source>
        <strain evidence="1 2">IMI 309357</strain>
    </source>
</reference>
<keyword evidence="2" id="KW-1185">Reference proteome</keyword>
<dbReference type="GeneID" id="34561745"/>
<protein>
    <submittedName>
        <fullName evidence="1">Uncharacterized protein</fullName>
    </submittedName>
</protein>